<dbReference type="Proteomes" id="UP000824782">
    <property type="component" value="Unassembled WGS sequence"/>
</dbReference>
<evidence type="ECO:0000313" key="3">
    <source>
        <dbReference type="EMBL" id="KAG8590408.1"/>
    </source>
</evidence>
<dbReference type="EMBL" id="WNYA01000002">
    <property type="protein sequence ID" value="KAG8590408.1"/>
    <property type="molecule type" value="Genomic_DNA"/>
</dbReference>
<evidence type="ECO:0000313" key="4">
    <source>
        <dbReference type="Proteomes" id="UP000824782"/>
    </source>
</evidence>
<evidence type="ECO:0000256" key="1">
    <source>
        <dbReference type="SAM" id="Coils"/>
    </source>
</evidence>
<gene>
    <name evidence="3" type="ORF">GDO81_006752</name>
</gene>
<evidence type="ECO:0008006" key="5">
    <source>
        <dbReference type="Google" id="ProtNLM"/>
    </source>
</evidence>
<accession>A0AAV7D2B3</accession>
<evidence type="ECO:0000256" key="2">
    <source>
        <dbReference type="SAM" id="MobiDB-lite"/>
    </source>
</evidence>
<keyword evidence="4" id="KW-1185">Reference proteome</keyword>
<protein>
    <recommendedName>
        <fullName evidence="5">Sperm-associated antigen 5</fullName>
    </recommendedName>
</protein>
<name>A0AAV7D2B3_ENGPU</name>
<dbReference type="GO" id="GO:0051988">
    <property type="term" value="P:regulation of attachment of spindle microtubules to kinetochore"/>
    <property type="evidence" value="ECO:0007669"/>
    <property type="project" value="InterPro"/>
</dbReference>
<sequence>MLSPANPPSDENQILDVQNVHRKSVGRTPLKALAGQQLSVLDPNTLEKRPSLSKASSQSALKSKESTRISTGATISIWSDTCRSDNVTGCSGTKVNPSKNLPLLGTAVSELDVPTLPKAPESVDELIQLHDNVQSPSKDDGHSELSVNYTTHRLHIKCEKKHELPELKKNPILKYETCQNATRVADKPESRNDVHEVLTHDEPIKILTQNLETTDEDSSAVNSLHIDALHIGKTEPLLPAKRNDGRLEDLVTGEDHDDGDKSYVVELANDTYDVNPIEGPEQVPLAVIDVVSTVTAIIENWDLTKTKEDCFQNVAAEGGEVHVLACPQLETLTSSLPGTLINDHYEMQILSNSPKRLDSVVSDSSGHFEDSLHTEVVLCDPEMSSCKTENDRAETRASKCCTPIDSLTTDNVLTDSTALTHNQWFSPITAMDKEGQSNPNPDQEKVTESFPLSSATPVMPNHSKGRDLSLFSREIFKNVTPRMFASPHDTGTSMTPVSTSEGVTWTTPIMLLNKSMNTSYDLLSKQEKDAKDNSSETDSLLWNFSREALRNASRDDLMDRLEGALIVVEVLSRQLQGWQQNNICPKPSEQRECATQTCVTYTSTEEQYYHNLYLQTLSRLRSVQRSQEEEQMLNLHLKAATEALTSHRNKASSMIEFATSLYETTEKDRGDLKQKMGCTRKLITDHMSVLEKMSEKLKESFHQRDEMKANMEKAIQEKEAADQCLRDLEIHSSAAIAQLRRDLESERQLCESVKEAYEQQRSYNEELADFVHGAQIVCSKVEEDRTQLQKQCSQAKGLMSLHWRLFEVMKEKTKSALDEYEGLQMERDVAVLEKEKVQGHLESMQYQNEQLTLENSRLGSELELLMGSLCTLKSDIEQLNDEKSEYEELLDAKNSSMKLLEKELNEATARGLEYQDRIKYLAGQVVPSLELDLSDALIQKENLQKQLEGLAKEHTSQVMCYKESLEFLEQENSVCREQVAETESQLKTHHLTVLERNYLCENLKDTIKDLEKKVSDLQDQLSRSQEEAQGKIMNLSKRISDSYVEVSKIKSHMLSLMETLKESMEIKTTEHSLPGSLRTSRSFLPHLDEELTTKDFNTTDPEERRESIWSKTSAFTVVLPATSQSAGTQEEHLPDVVRELSNIVSDVITVSSNAMEEKRQIVQDFKMEISSLNEELQNQRFQHASEMRVLQEEVVALKRQNCVWEEKVNCKQKCISELQEVVNKQEQKIWQQFSKAKESEALVQENAQLQLSLKVYEKEVEVLKQELAQNPTEAARSWMQEKLLLHKDLTTLRLKLCDTEYSKSEAIQRLSRHKDILKANLAHSEAEVQKLDDIIVRIRQVLLSIPEIVNNCDKLRTLMEFLN</sequence>
<reference evidence="3" key="1">
    <citation type="thesis" date="2020" institute="ProQuest LLC" country="789 East Eisenhower Parkway, Ann Arbor, MI, USA">
        <title>Comparative Genomics and Chromosome Evolution.</title>
        <authorList>
            <person name="Mudd A.B."/>
        </authorList>
    </citation>
    <scope>NUCLEOTIDE SEQUENCE</scope>
    <source>
        <strain evidence="3">237g6f4</strain>
        <tissue evidence="3">Blood</tissue>
    </source>
</reference>
<feature type="coiled-coil region" evidence="1">
    <location>
        <begin position="1307"/>
        <end position="1334"/>
    </location>
</feature>
<comment type="caution">
    <text evidence="3">The sequence shown here is derived from an EMBL/GenBank/DDBJ whole genome shotgun (WGS) entry which is preliminary data.</text>
</comment>
<feature type="coiled-coil region" evidence="1">
    <location>
        <begin position="690"/>
        <end position="760"/>
    </location>
</feature>
<feature type="region of interest" description="Disordered" evidence="2">
    <location>
        <begin position="430"/>
        <end position="464"/>
    </location>
</feature>
<feature type="region of interest" description="Disordered" evidence="2">
    <location>
        <begin position="44"/>
        <end position="66"/>
    </location>
</feature>
<organism evidence="3 4">
    <name type="scientific">Engystomops pustulosus</name>
    <name type="common">Tungara frog</name>
    <name type="synonym">Physalaemus pustulosus</name>
    <dbReference type="NCBI Taxonomy" id="76066"/>
    <lineage>
        <taxon>Eukaryota</taxon>
        <taxon>Metazoa</taxon>
        <taxon>Chordata</taxon>
        <taxon>Craniata</taxon>
        <taxon>Vertebrata</taxon>
        <taxon>Euteleostomi</taxon>
        <taxon>Amphibia</taxon>
        <taxon>Batrachia</taxon>
        <taxon>Anura</taxon>
        <taxon>Neobatrachia</taxon>
        <taxon>Hyloidea</taxon>
        <taxon>Leptodactylidae</taxon>
        <taxon>Leiuperinae</taxon>
        <taxon>Engystomops</taxon>
    </lineage>
</organism>
<dbReference type="GO" id="GO:0051301">
    <property type="term" value="P:cell division"/>
    <property type="evidence" value="ECO:0007669"/>
    <property type="project" value="InterPro"/>
</dbReference>
<feature type="coiled-coil region" evidence="1">
    <location>
        <begin position="1155"/>
        <end position="1193"/>
    </location>
</feature>
<dbReference type="PANTHER" id="PTHR15347">
    <property type="entry name" value="SPERM-ASSOCIATED ANTIGEN 5"/>
    <property type="match status" value="1"/>
</dbReference>
<feature type="coiled-coil region" evidence="1">
    <location>
        <begin position="872"/>
        <end position="1027"/>
    </location>
</feature>
<feature type="coiled-coil region" evidence="1">
    <location>
        <begin position="1239"/>
        <end position="1266"/>
    </location>
</feature>
<dbReference type="PANTHER" id="PTHR15347:SF1">
    <property type="entry name" value="SPERM-ASSOCIATED ANTIGEN 5"/>
    <property type="match status" value="1"/>
</dbReference>
<feature type="compositionally biased region" description="Low complexity" evidence="2">
    <location>
        <begin position="52"/>
        <end position="61"/>
    </location>
</feature>
<dbReference type="InterPro" id="IPR028728">
    <property type="entry name" value="Astrin"/>
</dbReference>
<proteinExistence type="predicted"/>
<keyword evidence="1" id="KW-0175">Coiled coil</keyword>